<dbReference type="InterPro" id="IPR034746">
    <property type="entry name" value="POTRA"/>
</dbReference>
<dbReference type="FunFam" id="3.10.20.310:FF:000001">
    <property type="entry name" value="Outer membrane protein assembly factor BamA"/>
    <property type="match status" value="1"/>
</dbReference>
<dbReference type="EMBL" id="CP000155">
    <property type="protein sequence ID" value="ABC31919.1"/>
    <property type="molecule type" value="Genomic_DNA"/>
</dbReference>
<dbReference type="GO" id="GO:0043165">
    <property type="term" value="P:Gram-negative-bacterium-type cell outer membrane assembly"/>
    <property type="evidence" value="ECO:0007669"/>
    <property type="project" value="UniProtKB-UniRule"/>
</dbReference>
<comment type="similarity">
    <text evidence="8">Belongs to the BamA family.</text>
</comment>
<dbReference type="STRING" id="349521.HCH_05243"/>
<dbReference type="HOGENOM" id="CLU_007664_1_0_6"/>
<comment type="subunit">
    <text evidence="8">Part of the Bam complex.</text>
</comment>
<dbReference type="Pfam" id="PF07244">
    <property type="entry name" value="POTRA"/>
    <property type="match status" value="4"/>
</dbReference>
<dbReference type="InterPro" id="IPR000184">
    <property type="entry name" value="Bac_surfAg_D15"/>
</dbReference>
<evidence type="ECO:0000313" key="12">
    <source>
        <dbReference type="EMBL" id="ABC31919.1"/>
    </source>
</evidence>
<dbReference type="PROSITE" id="PS51779">
    <property type="entry name" value="POTRA"/>
    <property type="match status" value="5"/>
</dbReference>
<dbReference type="Gene3D" id="3.10.20.310">
    <property type="entry name" value="membrane protein fhac"/>
    <property type="match status" value="5"/>
</dbReference>
<proteinExistence type="inferred from homology"/>
<dbReference type="GO" id="GO:1990063">
    <property type="term" value="C:Bam protein complex"/>
    <property type="evidence" value="ECO:0007669"/>
    <property type="project" value="TreeGrafter"/>
</dbReference>
<keyword evidence="6 8" id="KW-0472">Membrane</keyword>
<feature type="region of interest" description="Disordered" evidence="10">
    <location>
        <begin position="660"/>
        <end position="679"/>
    </location>
</feature>
<evidence type="ECO:0000256" key="5">
    <source>
        <dbReference type="ARBA" id="ARBA00022737"/>
    </source>
</evidence>
<dbReference type="InterPro" id="IPR039910">
    <property type="entry name" value="D15-like"/>
</dbReference>
<feature type="domain" description="POTRA" evidence="11">
    <location>
        <begin position="265"/>
        <end position="342"/>
    </location>
</feature>
<dbReference type="PANTHER" id="PTHR12815:SF23">
    <property type="entry name" value="OUTER MEMBRANE PROTEIN ASSEMBLY FACTOR BAMA"/>
    <property type="match status" value="1"/>
</dbReference>
<dbReference type="Gene3D" id="2.40.160.50">
    <property type="entry name" value="membrane protein fhac: a member of the omp85/tpsb transporter family"/>
    <property type="match status" value="1"/>
</dbReference>
<comment type="subcellular location">
    <subcellularLocation>
        <location evidence="8">Cell outer membrane</location>
    </subcellularLocation>
    <subcellularLocation>
        <location evidence="1">Membrane</location>
    </subcellularLocation>
</comment>
<dbReference type="RefSeq" id="WP_011398983.1">
    <property type="nucleotide sequence ID" value="NC_007645.1"/>
</dbReference>
<gene>
    <name evidence="8" type="primary">bamA</name>
    <name evidence="12" type="ordered locus">HCH_05243</name>
</gene>
<evidence type="ECO:0000256" key="4">
    <source>
        <dbReference type="ARBA" id="ARBA00022729"/>
    </source>
</evidence>
<dbReference type="Proteomes" id="UP000000238">
    <property type="component" value="Chromosome"/>
</dbReference>
<keyword evidence="7 8" id="KW-0998">Cell outer membrane</keyword>
<dbReference type="InterPro" id="IPR010827">
    <property type="entry name" value="BamA/TamA_POTRA"/>
</dbReference>
<protein>
    <recommendedName>
        <fullName evidence="8 9">Outer membrane protein assembly factor BamA</fullName>
    </recommendedName>
</protein>
<reference evidence="12 13" key="1">
    <citation type="journal article" date="2005" name="Nucleic Acids Res.">
        <title>Genomic blueprint of Hahella chejuensis, a marine microbe producing an algicidal agent.</title>
        <authorList>
            <person name="Jeong H."/>
            <person name="Yim J.H."/>
            <person name="Lee C."/>
            <person name="Choi S.-H."/>
            <person name="Park Y.K."/>
            <person name="Yoon S.H."/>
            <person name="Hur C.-G."/>
            <person name="Kang H.-Y."/>
            <person name="Kim D."/>
            <person name="Lee H.H."/>
            <person name="Park K.H."/>
            <person name="Park S.-H."/>
            <person name="Park H.-S."/>
            <person name="Lee H.K."/>
            <person name="Oh T.K."/>
            <person name="Kim J.F."/>
        </authorList>
    </citation>
    <scope>NUCLEOTIDE SEQUENCE [LARGE SCALE GENOMIC DNA]</scope>
    <source>
        <strain evidence="12 13">KCTC 2396</strain>
    </source>
</reference>
<evidence type="ECO:0000256" key="1">
    <source>
        <dbReference type="ARBA" id="ARBA00004370"/>
    </source>
</evidence>
<dbReference type="NCBIfam" id="TIGR03303">
    <property type="entry name" value="OM_YaeT"/>
    <property type="match status" value="1"/>
</dbReference>
<dbReference type="FunFam" id="3.10.20.310:FF:000002">
    <property type="entry name" value="Outer membrane protein assembly factor BamA"/>
    <property type="match status" value="1"/>
</dbReference>
<dbReference type="AlphaFoldDB" id="Q2SBQ5"/>
<evidence type="ECO:0000256" key="10">
    <source>
        <dbReference type="SAM" id="MobiDB-lite"/>
    </source>
</evidence>
<evidence type="ECO:0000256" key="8">
    <source>
        <dbReference type="HAMAP-Rule" id="MF_01430"/>
    </source>
</evidence>
<dbReference type="eggNOG" id="COG4775">
    <property type="taxonomic scope" value="Bacteria"/>
</dbReference>
<evidence type="ECO:0000256" key="3">
    <source>
        <dbReference type="ARBA" id="ARBA00022692"/>
    </source>
</evidence>
<dbReference type="PANTHER" id="PTHR12815">
    <property type="entry name" value="SORTING AND ASSEMBLY MACHINERY SAMM50 PROTEIN FAMILY MEMBER"/>
    <property type="match status" value="1"/>
</dbReference>
<keyword evidence="13" id="KW-1185">Reference proteome</keyword>
<sequence length="772" mass="86171" precursor="true">MRVLLFIFVWLTASFSYATDYQFDVSDIRVDGLQRVSAGSVFTAFPVNVGESVDSKKLADATRSLFKTGLFTDIKLSREGEVLIISVTERPSISKIEVEGNKNLPTEDLMEGLKSAKLSEGEVFQRSTLERIELEILRSYVAQGRYNASVKAEVEELPRNRVQLNIKIKEGPVSAIQHINFVGNNAFSDDDLRDLMQLKLTGFWASIFSSDKYSKQKLNGDLERIRSHYLDNGYIKSSIESTQVSVSPDKEQVFITVNVNEGPQYKIRDIALKGDLKVEEEELRKLIVVKPGDTFSRQLLTVTSDIISKRLGNDGYTFASVNAIPEPHDDNTASVTFYVEPGRRTYVRRVNFSGNTSTSDEVLRQEMVQMESAAASTDLIEASKSRLERLGFFKTVTVETPLVPGTNDQIDVNYSVEEQPTGSLSASLGYSQDGGATVGASVAEKNFLGTGRRVSFGVNKSKSVQSANFSYTNPYYTVDGVSRGFSLFYKETDYDDDDNDVAAYLKDSMGGSVNFGYPIDRFSRLTFSTGYTHTRIKLPKYPVQEITDFTNEFGSNYNFFDLSAGWSRSTLNKGLFPTSGNSQSLSMKVTLPELSDYNFYKLNYNNTQYYPLSENQEWALKLRADLAYGDGYGDNDRLPFFEHYYAGGFGSIRGFKANTLGPRSTPHPDNPDDDKDPFGGNVQIESSLELIVPFIFVKDRSQIRSVVFLDGGNVFDTARGYDPSVDELRFSAGVAMTWVTPIGPLSFSLGKALNDKEGDKTQFFQFLLGQTF</sequence>
<evidence type="ECO:0000313" key="13">
    <source>
        <dbReference type="Proteomes" id="UP000000238"/>
    </source>
</evidence>
<dbReference type="HAMAP" id="MF_01430">
    <property type="entry name" value="OM_assembly_BamA"/>
    <property type="match status" value="1"/>
</dbReference>
<keyword evidence="5 8" id="KW-0677">Repeat</keyword>
<feature type="domain" description="POTRA" evidence="11">
    <location>
        <begin position="174"/>
        <end position="262"/>
    </location>
</feature>
<keyword evidence="4 8" id="KW-0732">Signal</keyword>
<feature type="domain" description="POTRA" evidence="11">
    <location>
        <begin position="23"/>
        <end position="90"/>
    </location>
</feature>
<evidence type="ECO:0000256" key="9">
    <source>
        <dbReference type="NCBIfam" id="TIGR03303"/>
    </source>
</evidence>
<dbReference type="OrthoDB" id="9803054at2"/>
<feature type="domain" description="POTRA" evidence="11">
    <location>
        <begin position="91"/>
        <end position="171"/>
    </location>
</feature>
<keyword evidence="3 8" id="KW-0812">Transmembrane</keyword>
<name>Q2SBQ5_HAHCH</name>
<accession>Q2SBQ5</accession>
<feature type="domain" description="POTRA" evidence="11">
    <location>
        <begin position="345"/>
        <end position="419"/>
    </location>
</feature>
<feature type="signal peptide" evidence="8">
    <location>
        <begin position="1"/>
        <end position="18"/>
    </location>
</feature>
<evidence type="ECO:0000259" key="11">
    <source>
        <dbReference type="PROSITE" id="PS51779"/>
    </source>
</evidence>
<evidence type="ECO:0000256" key="6">
    <source>
        <dbReference type="ARBA" id="ARBA00023136"/>
    </source>
</evidence>
<feature type="chain" id="PRO_5009019090" description="Outer membrane protein assembly factor BamA" evidence="8">
    <location>
        <begin position="19"/>
        <end position="772"/>
    </location>
</feature>
<evidence type="ECO:0000256" key="7">
    <source>
        <dbReference type="ARBA" id="ARBA00023237"/>
    </source>
</evidence>
<comment type="function">
    <text evidence="8">Part of the outer membrane protein assembly complex, which is involved in assembly and insertion of beta-barrel proteins into the outer membrane.</text>
</comment>
<organism evidence="12 13">
    <name type="scientific">Hahella chejuensis (strain KCTC 2396)</name>
    <dbReference type="NCBI Taxonomy" id="349521"/>
    <lineage>
        <taxon>Bacteria</taxon>
        <taxon>Pseudomonadati</taxon>
        <taxon>Pseudomonadota</taxon>
        <taxon>Gammaproteobacteria</taxon>
        <taxon>Oceanospirillales</taxon>
        <taxon>Hahellaceae</taxon>
        <taxon>Hahella</taxon>
    </lineage>
</organism>
<dbReference type="KEGG" id="hch:HCH_05243"/>
<evidence type="ECO:0000256" key="2">
    <source>
        <dbReference type="ARBA" id="ARBA00022452"/>
    </source>
</evidence>
<dbReference type="InterPro" id="IPR023707">
    <property type="entry name" value="OM_assembly_BamA"/>
</dbReference>
<keyword evidence="2 8" id="KW-1134">Transmembrane beta strand</keyword>
<dbReference type="PIRSF" id="PIRSF006076">
    <property type="entry name" value="OM_assembly_OMP85"/>
    <property type="match status" value="1"/>
</dbReference>
<dbReference type="GO" id="GO:0051205">
    <property type="term" value="P:protein insertion into membrane"/>
    <property type="evidence" value="ECO:0007669"/>
    <property type="project" value="UniProtKB-UniRule"/>
</dbReference>
<dbReference type="Pfam" id="PF01103">
    <property type="entry name" value="Omp85"/>
    <property type="match status" value="1"/>
</dbReference>